<dbReference type="EMBL" id="WBMR01000011">
    <property type="protein sequence ID" value="KAB2387861.1"/>
    <property type="molecule type" value="Genomic_DNA"/>
</dbReference>
<name>A0A6L3W4F5_9ACTN</name>
<comment type="caution">
    <text evidence="2">The sequence shown here is derived from an EMBL/GenBank/DDBJ whole genome shotgun (WGS) entry which is preliminary data.</text>
</comment>
<evidence type="ECO:0000313" key="3">
    <source>
        <dbReference type="Proteomes" id="UP000483004"/>
    </source>
</evidence>
<evidence type="ECO:0000313" key="2">
    <source>
        <dbReference type="EMBL" id="KAB2387861.1"/>
    </source>
</evidence>
<evidence type="ECO:0000256" key="1">
    <source>
        <dbReference type="SAM" id="MobiDB-lite"/>
    </source>
</evidence>
<dbReference type="RefSeq" id="WP_151539084.1">
    <property type="nucleotide sequence ID" value="NZ_WBMR01000011.1"/>
</dbReference>
<keyword evidence="3" id="KW-1185">Reference proteome</keyword>
<dbReference type="OrthoDB" id="4626621at2"/>
<dbReference type="Proteomes" id="UP000483004">
    <property type="component" value="Unassembled WGS sequence"/>
</dbReference>
<gene>
    <name evidence="2" type="ORF">F9B16_06675</name>
</gene>
<accession>A0A6L3W4F5</accession>
<sequence>MTVERRIRVGAWEITLRWPAPATGGPTEMTIRPHPDADPRLVSRGLTTGTLRAVPLPELTSDVLHSARTTALPVAEAREIRRMVEAAPRPGRKGRPDEFFALVAAVYCAYVDLGYPNPVHMLADACGAPWRAAANWVHLARKKGFLSPTPERRPGGAPTPKTTKALGSR</sequence>
<feature type="region of interest" description="Disordered" evidence="1">
    <location>
        <begin position="145"/>
        <end position="169"/>
    </location>
</feature>
<protein>
    <submittedName>
        <fullName evidence="2">Uncharacterized protein</fullName>
    </submittedName>
</protein>
<proteinExistence type="predicted"/>
<dbReference type="AlphaFoldDB" id="A0A6L3W4F5"/>
<reference evidence="2 3" key="1">
    <citation type="submission" date="2019-09" db="EMBL/GenBank/DDBJ databases">
        <title>Actinomadura physcomitrii sp. nov., a novel actinomycete isolated from moss [Physcomitrium sphaericum (Ludw) Fuernr].</title>
        <authorList>
            <person name="Liu C."/>
            <person name="Zhuang X."/>
        </authorList>
    </citation>
    <scope>NUCLEOTIDE SEQUENCE [LARGE SCALE GENOMIC DNA]</scope>
    <source>
        <strain evidence="2 3">CYP1-1B</strain>
    </source>
</reference>
<organism evidence="2 3">
    <name type="scientific">Actinomadura montaniterrae</name>
    <dbReference type="NCBI Taxonomy" id="1803903"/>
    <lineage>
        <taxon>Bacteria</taxon>
        <taxon>Bacillati</taxon>
        <taxon>Actinomycetota</taxon>
        <taxon>Actinomycetes</taxon>
        <taxon>Streptosporangiales</taxon>
        <taxon>Thermomonosporaceae</taxon>
        <taxon>Actinomadura</taxon>
    </lineage>
</organism>